<dbReference type="AlphaFoldDB" id="A0A200PQM6"/>
<dbReference type="STRING" id="56857.A0A200PQM6"/>
<feature type="transmembrane region" description="Helical" evidence="1">
    <location>
        <begin position="62"/>
        <end position="80"/>
    </location>
</feature>
<evidence type="ECO:0000313" key="3">
    <source>
        <dbReference type="Proteomes" id="UP000195402"/>
    </source>
</evidence>
<protein>
    <submittedName>
        <fullName evidence="2">Uncharacterized protein</fullName>
    </submittedName>
</protein>
<dbReference type="PANTHER" id="PTHR34189">
    <property type="entry name" value="TRANSMEMBRANE PROTEIN"/>
    <property type="match status" value="1"/>
</dbReference>
<reference evidence="2 3" key="1">
    <citation type="journal article" date="2017" name="Mol. Plant">
        <title>The Genome of Medicinal Plant Macleaya cordata Provides New Insights into Benzylisoquinoline Alkaloids Metabolism.</title>
        <authorList>
            <person name="Liu X."/>
            <person name="Liu Y."/>
            <person name="Huang P."/>
            <person name="Ma Y."/>
            <person name="Qing Z."/>
            <person name="Tang Q."/>
            <person name="Cao H."/>
            <person name="Cheng P."/>
            <person name="Zheng Y."/>
            <person name="Yuan Z."/>
            <person name="Zhou Y."/>
            <person name="Liu J."/>
            <person name="Tang Z."/>
            <person name="Zhuo Y."/>
            <person name="Zhang Y."/>
            <person name="Yu L."/>
            <person name="Huang J."/>
            <person name="Yang P."/>
            <person name="Peng Q."/>
            <person name="Zhang J."/>
            <person name="Jiang W."/>
            <person name="Zhang Z."/>
            <person name="Lin K."/>
            <person name="Ro D.K."/>
            <person name="Chen X."/>
            <person name="Xiong X."/>
            <person name="Shang Y."/>
            <person name="Huang S."/>
            <person name="Zeng J."/>
        </authorList>
    </citation>
    <scope>NUCLEOTIDE SEQUENCE [LARGE SCALE GENOMIC DNA]</scope>
    <source>
        <strain evidence="3">cv. BLH2017</strain>
        <tissue evidence="2">Root</tissue>
    </source>
</reference>
<dbReference type="PANTHER" id="PTHR34189:SF10">
    <property type="entry name" value="TRANSMEMBRANE PROTEIN"/>
    <property type="match status" value="1"/>
</dbReference>
<dbReference type="OrthoDB" id="759788at2759"/>
<keyword evidence="1" id="KW-0472">Membrane</keyword>
<evidence type="ECO:0000256" key="1">
    <source>
        <dbReference type="SAM" id="Phobius"/>
    </source>
</evidence>
<dbReference type="EMBL" id="MVGT01004293">
    <property type="protein sequence ID" value="OVA00499.1"/>
    <property type="molecule type" value="Genomic_DNA"/>
</dbReference>
<accession>A0A200PQM6</accession>
<dbReference type="Proteomes" id="UP000195402">
    <property type="component" value="Unassembled WGS sequence"/>
</dbReference>
<keyword evidence="3" id="KW-1185">Reference proteome</keyword>
<name>A0A200PQM6_MACCD</name>
<evidence type="ECO:0000313" key="2">
    <source>
        <dbReference type="EMBL" id="OVA00499.1"/>
    </source>
</evidence>
<proteinExistence type="predicted"/>
<keyword evidence="1" id="KW-0812">Transmembrane</keyword>
<keyword evidence="1" id="KW-1133">Transmembrane helix</keyword>
<dbReference type="InParanoid" id="A0A200PQM6"/>
<comment type="caution">
    <text evidence="2">The sequence shown here is derived from an EMBL/GenBank/DDBJ whole genome shotgun (WGS) entry which is preliminary data.</text>
</comment>
<gene>
    <name evidence="2" type="ORF">BVC80_9089g96</name>
</gene>
<dbReference type="OMA" id="NIDGHDN"/>
<sequence>MHRSASTSRASDEFLINLSPAVKGSPGIKVADIDKIPMYNPSISDATSKKDSSHLKSSGENVVHLIPIVLILCAFLLWVFSHPVADMTKKGGPIIQVEGLNIHGHGNLSHMPPGTKLKDLERVEQIRDGEVGRILVNKSG</sequence>
<organism evidence="2 3">
    <name type="scientific">Macleaya cordata</name>
    <name type="common">Five-seeded plume-poppy</name>
    <name type="synonym">Bocconia cordata</name>
    <dbReference type="NCBI Taxonomy" id="56857"/>
    <lineage>
        <taxon>Eukaryota</taxon>
        <taxon>Viridiplantae</taxon>
        <taxon>Streptophyta</taxon>
        <taxon>Embryophyta</taxon>
        <taxon>Tracheophyta</taxon>
        <taxon>Spermatophyta</taxon>
        <taxon>Magnoliopsida</taxon>
        <taxon>Ranunculales</taxon>
        <taxon>Papaveraceae</taxon>
        <taxon>Papaveroideae</taxon>
        <taxon>Macleaya</taxon>
    </lineage>
</organism>